<dbReference type="Pfam" id="PF15433">
    <property type="entry name" value="MRP-S31"/>
    <property type="match status" value="1"/>
</dbReference>
<sequence length="280" mass="33128">MTNQAAKRIAEKAAIVARAEQFYRLIQQGVSAAKANKQTQGEFKEMLDRYTQLASEQAKMRAQPTHPGESKEQWQKHLDELTEQCKMSIMMAINRKDFADNFVTDEEQLQRDYIEKRERQVLELKMKGADSTYRKMFSGRFPDEFKPLFVGDLEERPLKFWREWDERRTQIVGQGLGPRNLFEEQMQWTKRGMMWPYPIDNDFMAGEEENVSFADHVFLESEMAKYKLPRTGPIAQFMELVLNGLSRNPFMSVTKKREHIKWYAEYFTDALKGKYKELFV</sequence>
<feature type="region of interest" description="Disordered" evidence="9">
    <location>
        <begin position="54"/>
        <end position="73"/>
    </location>
</feature>
<evidence type="ECO:0000256" key="2">
    <source>
        <dbReference type="ARBA" id="ARBA00011057"/>
    </source>
</evidence>
<keyword evidence="10" id="KW-1185">Reference proteome</keyword>
<accession>A0A914HV83</accession>
<dbReference type="GO" id="GO:0005763">
    <property type="term" value="C:mitochondrial small ribosomal subunit"/>
    <property type="evidence" value="ECO:0007669"/>
    <property type="project" value="InterPro"/>
</dbReference>
<evidence type="ECO:0000256" key="1">
    <source>
        <dbReference type="ARBA" id="ARBA00004173"/>
    </source>
</evidence>
<evidence type="ECO:0000256" key="6">
    <source>
        <dbReference type="ARBA" id="ARBA00023274"/>
    </source>
</evidence>
<evidence type="ECO:0000256" key="7">
    <source>
        <dbReference type="ARBA" id="ARBA00035133"/>
    </source>
</evidence>
<evidence type="ECO:0000256" key="4">
    <source>
        <dbReference type="ARBA" id="ARBA00022980"/>
    </source>
</evidence>
<dbReference type="AlphaFoldDB" id="A0A914HV83"/>
<keyword evidence="4" id="KW-0689">Ribosomal protein</keyword>
<dbReference type="GO" id="GO:0003735">
    <property type="term" value="F:structural constituent of ribosome"/>
    <property type="evidence" value="ECO:0007669"/>
    <property type="project" value="InterPro"/>
</dbReference>
<evidence type="ECO:0000256" key="9">
    <source>
        <dbReference type="SAM" id="MobiDB-lite"/>
    </source>
</evidence>
<keyword evidence="6" id="KW-0687">Ribonucleoprotein</keyword>
<evidence type="ECO:0000313" key="10">
    <source>
        <dbReference type="Proteomes" id="UP000887572"/>
    </source>
</evidence>
<protein>
    <recommendedName>
        <fullName evidence="7">Small ribosomal subunit protein mS31</fullName>
    </recommendedName>
    <alternativeName>
        <fullName evidence="8">28S ribosomal protein S31, mitochondrial</fullName>
    </alternativeName>
</protein>
<dbReference type="PANTHER" id="PTHR13231">
    <property type="entry name" value="MITOCHONDRIAL RIBOSOMAL PROTEIN S31"/>
    <property type="match status" value="1"/>
</dbReference>
<dbReference type="Proteomes" id="UP000887572">
    <property type="component" value="Unplaced"/>
</dbReference>
<proteinExistence type="inferred from homology"/>
<evidence type="ECO:0000313" key="11">
    <source>
        <dbReference type="WBParaSite" id="Gr19_v10_g4289.t1"/>
    </source>
</evidence>
<name>A0A914HV83_GLORO</name>
<evidence type="ECO:0000256" key="8">
    <source>
        <dbReference type="ARBA" id="ARBA00035363"/>
    </source>
</evidence>
<organism evidence="10 11">
    <name type="scientific">Globodera rostochiensis</name>
    <name type="common">Golden nematode worm</name>
    <name type="synonym">Heterodera rostochiensis</name>
    <dbReference type="NCBI Taxonomy" id="31243"/>
    <lineage>
        <taxon>Eukaryota</taxon>
        <taxon>Metazoa</taxon>
        <taxon>Ecdysozoa</taxon>
        <taxon>Nematoda</taxon>
        <taxon>Chromadorea</taxon>
        <taxon>Rhabditida</taxon>
        <taxon>Tylenchina</taxon>
        <taxon>Tylenchomorpha</taxon>
        <taxon>Tylenchoidea</taxon>
        <taxon>Heteroderidae</taxon>
        <taxon>Heteroderinae</taxon>
        <taxon>Globodera</taxon>
    </lineage>
</organism>
<dbReference type="PANTHER" id="PTHR13231:SF3">
    <property type="entry name" value="SMALL RIBOSOMAL SUBUNIT PROTEIN MS31"/>
    <property type="match status" value="1"/>
</dbReference>
<keyword evidence="3" id="KW-0809">Transit peptide</keyword>
<dbReference type="WBParaSite" id="Gr19_v10_g4289.t1">
    <property type="protein sequence ID" value="Gr19_v10_g4289.t1"/>
    <property type="gene ID" value="Gr19_v10_g4289"/>
</dbReference>
<evidence type="ECO:0000256" key="5">
    <source>
        <dbReference type="ARBA" id="ARBA00023128"/>
    </source>
</evidence>
<comment type="subcellular location">
    <subcellularLocation>
        <location evidence="1">Mitochondrion</location>
    </subcellularLocation>
</comment>
<reference evidence="11" key="1">
    <citation type="submission" date="2022-11" db="UniProtKB">
        <authorList>
            <consortium name="WormBaseParasite"/>
        </authorList>
    </citation>
    <scope>IDENTIFICATION</scope>
</reference>
<keyword evidence="5" id="KW-0496">Mitochondrion</keyword>
<evidence type="ECO:0000256" key="3">
    <source>
        <dbReference type="ARBA" id="ARBA00022946"/>
    </source>
</evidence>
<comment type="similarity">
    <text evidence="2">Belongs to the mitochondrion-specific ribosomal protein mS31 family.</text>
</comment>
<dbReference type="InterPro" id="IPR026299">
    <property type="entry name" value="MRP-S31"/>
</dbReference>